<gene>
    <name evidence="1" type="ordered locus">Emtol_0313</name>
</gene>
<dbReference type="EMBL" id="CP002962">
    <property type="protein sequence ID" value="AFK05580.1"/>
    <property type="molecule type" value="Genomic_DNA"/>
</dbReference>
<reference evidence="1 2" key="1">
    <citation type="submission" date="2011-07" db="EMBL/GenBank/DDBJ databases">
        <title>The complete genome of plasmid 1 of Emticicia oligotrophica DSM 17448.</title>
        <authorList>
            <consortium name="US DOE Joint Genome Institute (JGI-PGF)"/>
            <person name="Lucas S."/>
            <person name="Han J."/>
            <person name="Lapidus A."/>
            <person name="Bruce D."/>
            <person name="Goodwin L."/>
            <person name="Pitluck S."/>
            <person name="Peters L."/>
            <person name="Kyrpides N."/>
            <person name="Mavromatis K."/>
            <person name="Ivanova N."/>
            <person name="Ovchinnikova G."/>
            <person name="Teshima H."/>
            <person name="Detter J.C."/>
            <person name="Tapia R."/>
            <person name="Han C."/>
            <person name="Land M."/>
            <person name="Hauser L."/>
            <person name="Markowitz V."/>
            <person name="Cheng J.-F."/>
            <person name="Hugenholtz P."/>
            <person name="Woyke T."/>
            <person name="Wu D."/>
            <person name="Tindall B."/>
            <person name="Pomrenke H."/>
            <person name="Brambilla E."/>
            <person name="Klenk H.-P."/>
            <person name="Eisen J.A."/>
        </authorList>
    </citation>
    <scope>NUCLEOTIDE SEQUENCE [LARGE SCALE GENOMIC DNA]</scope>
    <source>
        <strain evidence="2">DSM 17448 / GPTSA100-15</strain>
        <plasmid evidence="1 2">pEMTOL01</plasmid>
    </source>
</reference>
<evidence type="ECO:0000313" key="1">
    <source>
        <dbReference type="EMBL" id="AFK05580.1"/>
    </source>
</evidence>
<evidence type="ECO:0000313" key="2">
    <source>
        <dbReference type="Proteomes" id="UP000002875"/>
    </source>
</evidence>
<evidence type="ECO:0008006" key="3">
    <source>
        <dbReference type="Google" id="ProtNLM"/>
    </source>
</evidence>
<dbReference type="RefSeq" id="WP_015026326.1">
    <property type="nucleotide sequence ID" value="NC_018742.1"/>
</dbReference>
<keyword evidence="1" id="KW-0614">Plasmid</keyword>
<keyword evidence="2" id="KW-1185">Reference proteome</keyword>
<dbReference type="Proteomes" id="UP000002875">
    <property type="component" value="Plasmid pEMTOL01"/>
</dbReference>
<accession>A0ABN4ASG3</accession>
<sequence>MAKKSIHFIIQSKGGVGKSFLTYLIALKNQFNDSVAFFDLDSSTETSVNQLKFLKEKSRVYKISLLDERKKIIRDRLLTIIKKITQISEIQDFYLDFGAPESEQLPALFSLDFKTEALQKFANQIDAEFIFHVVIAGNTAYVASMEYIQTVIQTLSGSFKIIAHANENSFYGFTDIFEEAKKYCEKQKVDFKPFGDIDTQSHVGNQILNLIRQGVGIEDYDILEQLKIEEEFEKL</sequence>
<protein>
    <recommendedName>
        <fullName evidence="3">CobQ/CobB/MinD/ParA nucleotide binding domain-containing protein</fullName>
    </recommendedName>
</protein>
<proteinExistence type="predicted"/>
<geneLocation type="plasmid" evidence="1 2">
    <name>pEMTOL01</name>
</geneLocation>
<name>A0ABN4ASG3_EMTOG</name>
<organism evidence="1 2">
    <name type="scientific">Emticicia oligotrophica (strain DSM 17448 / CIP 109782 / MTCC 6937 / GPTSA100-15)</name>
    <dbReference type="NCBI Taxonomy" id="929562"/>
    <lineage>
        <taxon>Bacteria</taxon>
        <taxon>Pseudomonadati</taxon>
        <taxon>Bacteroidota</taxon>
        <taxon>Cytophagia</taxon>
        <taxon>Cytophagales</taxon>
        <taxon>Leadbetterellaceae</taxon>
        <taxon>Emticicia</taxon>
    </lineage>
</organism>